<dbReference type="CDD" id="cd13426">
    <property type="entry name" value="Peptidase_G1"/>
    <property type="match status" value="1"/>
</dbReference>
<dbReference type="InterPro" id="IPR038656">
    <property type="entry name" value="Peptidase_G1_sf"/>
</dbReference>
<evidence type="ECO:0000256" key="1">
    <source>
        <dbReference type="PIRSR" id="PIRSR600250-50"/>
    </source>
</evidence>
<dbReference type="Pfam" id="PF01828">
    <property type="entry name" value="Peptidase_A4"/>
    <property type="match status" value="1"/>
</dbReference>
<feature type="non-terminal residue" evidence="2">
    <location>
        <position position="1"/>
    </location>
</feature>
<dbReference type="KEGG" id="pco:PHACADRAFT_108325"/>
<dbReference type="PRINTS" id="PR00977">
    <property type="entry name" value="SCYTLDPTASE"/>
</dbReference>
<dbReference type="RefSeq" id="XP_007402693.1">
    <property type="nucleotide sequence ID" value="XM_007402631.1"/>
</dbReference>
<feature type="active site" description="Proton acceptor" evidence="1">
    <location>
        <position position="126"/>
    </location>
</feature>
<dbReference type="InterPro" id="IPR000250">
    <property type="entry name" value="Peptidase_G1"/>
</dbReference>
<dbReference type="PANTHER" id="PTHR37536:SF1">
    <property type="entry name" value="ASPERGILLOPEPSIN, PUTAITVE (AFU_ORTHOLOGUE AFUA_7G01200)"/>
    <property type="match status" value="1"/>
</dbReference>
<dbReference type="InterPro" id="IPR013320">
    <property type="entry name" value="ConA-like_dom_sf"/>
</dbReference>
<name>K5VQ86_PHACS</name>
<dbReference type="GO" id="GO:0070007">
    <property type="term" value="F:glutamic-type endopeptidase activity"/>
    <property type="evidence" value="ECO:0007669"/>
    <property type="project" value="InterPro"/>
</dbReference>
<protein>
    <submittedName>
        <fullName evidence="2">Uncharacterized protein</fullName>
    </submittedName>
</protein>
<reference evidence="2 3" key="1">
    <citation type="journal article" date="2012" name="BMC Genomics">
        <title>Comparative genomics of the white-rot fungi, Phanerochaete carnosa and P. chrysosporium, to elucidate the genetic basis of the distinct wood types they colonize.</title>
        <authorList>
            <person name="Suzuki H."/>
            <person name="MacDonald J."/>
            <person name="Syed K."/>
            <person name="Salamov A."/>
            <person name="Hori C."/>
            <person name="Aerts A."/>
            <person name="Henrissat B."/>
            <person name="Wiebenga A."/>
            <person name="vanKuyk P.A."/>
            <person name="Barry K."/>
            <person name="Lindquist E."/>
            <person name="LaButti K."/>
            <person name="Lapidus A."/>
            <person name="Lucas S."/>
            <person name="Coutinho P."/>
            <person name="Gong Y."/>
            <person name="Samejima M."/>
            <person name="Mahadevan R."/>
            <person name="Abou-Zaid M."/>
            <person name="de Vries R.P."/>
            <person name="Igarashi K."/>
            <person name="Yadav J.S."/>
            <person name="Grigoriev I.V."/>
            <person name="Master E.R."/>
        </authorList>
    </citation>
    <scope>NUCLEOTIDE SEQUENCE [LARGE SCALE GENOMIC DNA]</scope>
    <source>
        <strain evidence="2 3">HHB-10118-sp</strain>
    </source>
</reference>
<dbReference type="GeneID" id="18907507"/>
<dbReference type="InParanoid" id="K5VQ86"/>
<dbReference type="EMBL" id="JH930761">
    <property type="protein sequence ID" value="EKM48754.1"/>
    <property type="molecule type" value="Genomic_DNA"/>
</dbReference>
<dbReference type="PANTHER" id="PTHR37536">
    <property type="entry name" value="PUTATIVE (AFU_ORTHOLOGUE AFUA_3G02970)-RELATED"/>
    <property type="match status" value="1"/>
</dbReference>
<sequence>TGVTGSFTVPTLNVPEGDDPQALYAVATAMGLDWLVCQNGGIVTGIIATLQNGTETFTAYTFGFPGSTILISDFTVSAGDNITVNVTATNATSGTVVITNQSTNQTVSEVVPSGPLCLEEADVLIEFYNLDGTQVPFADFGTLNTTGASAQTSSGPLGFSGTTTFDLEQNGTVLTSVSASNSSVQITFL</sequence>
<proteinExistence type="predicted"/>
<organism evidence="2 3">
    <name type="scientific">Phanerochaete carnosa (strain HHB-10118-sp)</name>
    <name type="common">White-rot fungus</name>
    <name type="synonym">Peniophora carnosa</name>
    <dbReference type="NCBI Taxonomy" id="650164"/>
    <lineage>
        <taxon>Eukaryota</taxon>
        <taxon>Fungi</taxon>
        <taxon>Dikarya</taxon>
        <taxon>Basidiomycota</taxon>
        <taxon>Agaricomycotina</taxon>
        <taxon>Agaricomycetes</taxon>
        <taxon>Polyporales</taxon>
        <taxon>Phanerochaetaceae</taxon>
        <taxon>Phanerochaete</taxon>
    </lineage>
</organism>
<evidence type="ECO:0000313" key="3">
    <source>
        <dbReference type="Proteomes" id="UP000008370"/>
    </source>
</evidence>
<gene>
    <name evidence="2" type="ORF">PHACADRAFT_108325</name>
</gene>
<dbReference type="GO" id="GO:0006508">
    <property type="term" value="P:proteolysis"/>
    <property type="evidence" value="ECO:0007669"/>
    <property type="project" value="InterPro"/>
</dbReference>
<keyword evidence="3" id="KW-1185">Reference proteome</keyword>
<dbReference type="AlphaFoldDB" id="K5VQ86"/>
<evidence type="ECO:0000313" key="2">
    <source>
        <dbReference type="EMBL" id="EKM48754.1"/>
    </source>
</evidence>
<dbReference type="SUPFAM" id="SSF49899">
    <property type="entry name" value="Concanavalin A-like lectins/glucanases"/>
    <property type="match status" value="1"/>
</dbReference>
<dbReference type="OrthoDB" id="3254669at2759"/>
<dbReference type="Proteomes" id="UP000008370">
    <property type="component" value="Unassembled WGS sequence"/>
</dbReference>
<dbReference type="Gene3D" id="2.60.120.700">
    <property type="entry name" value="Peptidase G1"/>
    <property type="match status" value="1"/>
</dbReference>
<dbReference type="HOGENOM" id="CLU_066466_4_0_1"/>
<accession>K5VQ86</accession>